<accession>A0AAV7RBA9</accession>
<reference evidence="1" key="1">
    <citation type="journal article" date="2022" name="bioRxiv">
        <title>Sequencing and chromosome-scale assembly of the giantPleurodeles waltlgenome.</title>
        <authorList>
            <person name="Brown T."/>
            <person name="Elewa A."/>
            <person name="Iarovenko S."/>
            <person name="Subramanian E."/>
            <person name="Araus A.J."/>
            <person name="Petzold A."/>
            <person name="Susuki M."/>
            <person name="Suzuki K.-i.T."/>
            <person name="Hayashi T."/>
            <person name="Toyoda A."/>
            <person name="Oliveira C."/>
            <person name="Osipova E."/>
            <person name="Leigh N.D."/>
            <person name="Simon A."/>
            <person name="Yun M.H."/>
        </authorList>
    </citation>
    <scope>NUCLEOTIDE SEQUENCE</scope>
    <source>
        <strain evidence="1">20211129_DDA</strain>
        <tissue evidence="1">Liver</tissue>
    </source>
</reference>
<proteinExistence type="predicted"/>
<protein>
    <submittedName>
        <fullName evidence="1">Uncharacterized protein</fullName>
    </submittedName>
</protein>
<name>A0AAV7RBA9_PLEWA</name>
<dbReference type="EMBL" id="JANPWB010000009">
    <property type="protein sequence ID" value="KAJ1148765.1"/>
    <property type="molecule type" value="Genomic_DNA"/>
</dbReference>
<evidence type="ECO:0000313" key="1">
    <source>
        <dbReference type="EMBL" id="KAJ1148765.1"/>
    </source>
</evidence>
<evidence type="ECO:0000313" key="2">
    <source>
        <dbReference type="Proteomes" id="UP001066276"/>
    </source>
</evidence>
<keyword evidence="2" id="KW-1185">Reference proteome</keyword>
<sequence length="81" mass="9227">MIVCLWGATDIVARARWSTLLGGPRRQGPHENPRQFIKNDGDPVEVRRRIQLMFENHMSYGSGVAQKAESEAISICLRKLY</sequence>
<comment type="caution">
    <text evidence="1">The sequence shown here is derived from an EMBL/GenBank/DDBJ whole genome shotgun (WGS) entry which is preliminary data.</text>
</comment>
<organism evidence="1 2">
    <name type="scientific">Pleurodeles waltl</name>
    <name type="common">Iberian ribbed newt</name>
    <dbReference type="NCBI Taxonomy" id="8319"/>
    <lineage>
        <taxon>Eukaryota</taxon>
        <taxon>Metazoa</taxon>
        <taxon>Chordata</taxon>
        <taxon>Craniata</taxon>
        <taxon>Vertebrata</taxon>
        <taxon>Euteleostomi</taxon>
        <taxon>Amphibia</taxon>
        <taxon>Batrachia</taxon>
        <taxon>Caudata</taxon>
        <taxon>Salamandroidea</taxon>
        <taxon>Salamandridae</taxon>
        <taxon>Pleurodelinae</taxon>
        <taxon>Pleurodeles</taxon>
    </lineage>
</organism>
<gene>
    <name evidence="1" type="ORF">NDU88_001591</name>
</gene>
<dbReference type="Proteomes" id="UP001066276">
    <property type="component" value="Chromosome 5"/>
</dbReference>
<dbReference type="AlphaFoldDB" id="A0AAV7RBA9"/>